<protein>
    <submittedName>
        <fullName evidence="1">Uncharacterized protein</fullName>
    </submittedName>
</protein>
<dbReference type="Proteomes" id="UP000045285">
    <property type="component" value="Unassembled WGS sequence"/>
</dbReference>
<name>A0A090EY89_MESPL</name>
<evidence type="ECO:0000313" key="1">
    <source>
        <dbReference type="EMBL" id="CDX12069.1"/>
    </source>
</evidence>
<organism evidence="1 2">
    <name type="scientific">Mesorhizobium plurifarium</name>
    <dbReference type="NCBI Taxonomy" id="69974"/>
    <lineage>
        <taxon>Bacteria</taxon>
        <taxon>Pseudomonadati</taxon>
        <taxon>Pseudomonadota</taxon>
        <taxon>Alphaproteobacteria</taxon>
        <taxon>Hyphomicrobiales</taxon>
        <taxon>Phyllobacteriaceae</taxon>
        <taxon>Mesorhizobium</taxon>
    </lineage>
</organism>
<dbReference type="EMBL" id="CCMZ01000003">
    <property type="protein sequence ID" value="CDX12069.1"/>
    <property type="molecule type" value="Genomic_DNA"/>
</dbReference>
<dbReference type="AlphaFoldDB" id="A0A090EY89"/>
<sequence>MACLHHSIWPPRAKRTHSDLESSLDELKVFIYDCCEEQSCRPTPPLAHDKLNQIGIVRIRAAAWRASHL</sequence>
<gene>
    <name evidence="1" type="ORF">MPL3356_110316</name>
</gene>
<accession>A0A090EY89</accession>
<proteinExistence type="predicted"/>
<keyword evidence="2" id="KW-1185">Reference proteome</keyword>
<evidence type="ECO:0000313" key="2">
    <source>
        <dbReference type="Proteomes" id="UP000045285"/>
    </source>
</evidence>
<reference evidence="2" key="1">
    <citation type="submission" date="2014-08" db="EMBL/GenBank/DDBJ databases">
        <authorList>
            <person name="Moulin L."/>
        </authorList>
    </citation>
    <scope>NUCLEOTIDE SEQUENCE [LARGE SCALE GENOMIC DNA]</scope>
</reference>